<name>A0A250FZ41_9FLAO</name>
<accession>A0A250FZ41</accession>
<proteinExistence type="predicted"/>
<sequence>MCKGKNKKYKYNQSIINELSKSYGVTVDFVRKALAGDRVSNTAEDIKKDYYKAEKAVNEVTKVVLNNVINQ</sequence>
<evidence type="ECO:0000313" key="2">
    <source>
        <dbReference type="Proteomes" id="UP000217348"/>
    </source>
</evidence>
<protein>
    <submittedName>
        <fullName evidence="1">Uncharacterized protein</fullName>
    </submittedName>
</protein>
<dbReference type="OrthoDB" id="1274195at2"/>
<organism evidence="1 2">
    <name type="scientific">Capnocytophaga stomatis</name>
    <dbReference type="NCBI Taxonomy" id="1848904"/>
    <lineage>
        <taxon>Bacteria</taxon>
        <taxon>Pseudomonadati</taxon>
        <taxon>Bacteroidota</taxon>
        <taxon>Flavobacteriia</taxon>
        <taxon>Flavobacteriales</taxon>
        <taxon>Flavobacteriaceae</taxon>
        <taxon>Capnocytophaga</taxon>
    </lineage>
</organism>
<gene>
    <name evidence="1" type="ORF">CGC58_05515</name>
</gene>
<dbReference type="RefSeq" id="WP_095895669.1">
    <property type="nucleotide sequence ID" value="NZ_CP022387.1"/>
</dbReference>
<dbReference type="AlphaFoldDB" id="A0A250FZ41"/>
<dbReference type="Proteomes" id="UP000217348">
    <property type="component" value="Chromosome"/>
</dbReference>
<evidence type="ECO:0000313" key="1">
    <source>
        <dbReference type="EMBL" id="ATA89227.1"/>
    </source>
</evidence>
<dbReference type="KEGG" id="csto:CGC58_05515"/>
<dbReference type="EMBL" id="CP022387">
    <property type="protein sequence ID" value="ATA89227.1"/>
    <property type="molecule type" value="Genomic_DNA"/>
</dbReference>
<reference evidence="2" key="1">
    <citation type="submission" date="2017-06" db="EMBL/GenBank/DDBJ databases">
        <title>Capnocytophaga spp. assemblies.</title>
        <authorList>
            <person name="Gulvik C.A."/>
        </authorList>
    </citation>
    <scope>NUCLEOTIDE SEQUENCE [LARGE SCALE GENOMIC DNA]</scope>
    <source>
        <strain evidence="2">H2177</strain>
    </source>
</reference>